<dbReference type="InterPro" id="IPR027417">
    <property type="entry name" value="P-loop_NTPase"/>
</dbReference>
<dbReference type="InterPro" id="IPR003593">
    <property type="entry name" value="AAA+_ATPase"/>
</dbReference>
<dbReference type="SMART" id="SM00382">
    <property type="entry name" value="AAA"/>
    <property type="match status" value="1"/>
</dbReference>
<dbReference type="Pfam" id="PF22942">
    <property type="entry name" value="DUF7025"/>
    <property type="match status" value="1"/>
</dbReference>
<evidence type="ECO:0000313" key="4">
    <source>
        <dbReference type="Proteomes" id="UP001385951"/>
    </source>
</evidence>
<organism evidence="3 4">
    <name type="scientific">Cerrena zonata</name>
    <dbReference type="NCBI Taxonomy" id="2478898"/>
    <lineage>
        <taxon>Eukaryota</taxon>
        <taxon>Fungi</taxon>
        <taxon>Dikarya</taxon>
        <taxon>Basidiomycota</taxon>
        <taxon>Agaricomycotina</taxon>
        <taxon>Agaricomycetes</taxon>
        <taxon>Polyporales</taxon>
        <taxon>Cerrenaceae</taxon>
        <taxon>Cerrena</taxon>
    </lineage>
</organism>
<gene>
    <name evidence="3" type="ORF">QCA50_016593</name>
</gene>
<dbReference type="GO" id="GO:0016887">
    <property type="term" value="F:ATP hydrolysis activity"/>
    <property type="evidence" value="ECO:0007669"/>
    <property type="project" value="InterPro"/>
</dbReference>
<name>A0AAW0FH39_9APHY</name>
<dbReference type="InterPro" id="IPR054289">
    <property type="entry name" value="DUF7025"/>
</dbReference>
<dbReference type="Pfam" id="PF00004">
    <property type="entry name" value="AAA"/>
    <property type="match status" value="1"/>
</dbReference>
<feature type="region of interest" description="Disordered" evidence="1">
    <location>
        <begin position="1"/>
        <end position="33"/>
    </location>
</feature>
<dbReference type="PANTHER" id="PTHR46411:SF3">
    <property type="entry name" value="AAA+ ATPASE DOMAIN-CONTAINING PROTEIN"/>
    <property type="match status" value="1"/>
</dbReference>
<evidence type="ECO:0000256" key="1">
    <source>
        <dbReference type="SAM" id="MobiDB-lite"/>
    </source>
</evidence>
<keyword evidence="4" id="KW-1185">Reference proteome</keyword>
<accession>A0AAW0FH39</accession>
<dbReference type="EMBL" id="JASBNA010000050">
    <property type="protein sequence ID" value="KAK7680353.1"/>
    <property type="molecule type" value="Genomic_DNA"/>
</dbReference>
<reference evidence="3 4" key="1">
    <citation type="submission" date="2022-09" db="EMBL/GenBank/DDBJ databases">
        <authorList>
            <person name="Palmer J.M."/>
        </authorList>
    </citation>
    <scope>NUCLEOTIDE SEQUENCE [LARGE SCALE GENOMIC DNA]</scope>
    <source>
        <strain evidence="3 4">DSM 7382</strain>
    </source>
</reference>
<dbReference type="GO" id="GO:0005524">
    <property type="term" value="F:ATP binding"/>
    <property type="evidence" value="ECO:0007669"/>
    <property type="project" value="InterPro"/>
</dbReference>
<dbReference type="CDD" id="cd19481">
    <property type="entry name" value="RecA-like_protease"/>
    <property type="match status" value="1"/>
</dbReference>
<dbReference type="InterPro" id="IPR003959">
    <property type="entry name" value="ATPase_AAA_core"/>
</dbReference>
<evidence type="ECO:0000259" key="2">
    <source>
        <dbReference type="SMART" id="SM00382"/>
    </source>
</evidence>
<dbReference type="SUPFAM" id="SSF52540">
    <property type="entry name" value="P-loop containing nucleoside triphosphate hydrolases"/>
    <property type="match status" value="1"/>
</dbReference>
<proteinExistence type="predicted"/>
<dbReference type="Gene3D" id="3.40.50.300">
    <property type="entry name" value="P-loop containing nucleotide triphosphate hydrolases"/>
    <property type="match status" value="1"/>
</dbReference>
<dbReference type="PANTHER" id="PTHR46411">
    <property type="entry name" value="FAMILY ATPASE, PUTATIVE-RELATED"/>
    <property type="match status" value="1"/>
</dbReference>
<evidence type="ECO:0000313" key="3">
    <source>
        <dbReference type="EMBL" id="KAK7680353.1"/>
    </source>
</evidence>
<protein>
    <recommendedName>
        <fullName evidence="2">AAA+ ATPase domain-containing protein</fullName>
    </recommendedName>
</protein>
<dbReference type="Proteomes" id="UP001385951">
    <property type="component" value="Unassembled WGS sequence"/>
</dbReference>
<dbReference type="AlphaFoldDB" id="A0AAW0FH39"/>
<sequence>MRRYLSTRRNSTALSEKTIPEESHTASQTDQASFATQDVSSTTALVAPLTPMVPCNTKVKRVDHYWSNWSKAWKYKNSGSGVIAESGPAPGSIGNTKDDPWAQYCFVVIRKLPKSEEDGDPVFNVVLKSPYLIQGCKHVIQDVPGISWNTLPLQLDPQLLISFFAKFEEYRAELQRKRNRSAEESHIATSIGVLLDYIRNDYRTTLASIANLTAHGEITFDLLYAVMVPRSILVTECPITKEPRALQLVSVSKVCTLTGGLLDMVCESIDAFDTESQIDPWGTGPSAEAEAQKAGAGKAFGRVQHRVIIPLFKGTRKIASLDAYPIEYHANPEQLKKTLITRGQKWLALRGVHHRQYKGAASNMGYTPSGSKKIVRYNVNSRIMIDRDNFRRLNPNYEMPVIKGSNPNVPPPIPYGNEDDTQEPVADPNRGIPTFRVQGAREKTEALEITDEELLLSSPIVYGFSLSDKIWLELNVELVQPIQWNDEAFTSLVLPPGRKHLLQSLVEAHNSDLGFDDFVQGKGHGLVINLYGPPGVGKTLSAEATSEHVKKPLYVIGGGDLGTTAMQLDSALQDAFDIATAWKAIVLIDEADVFLEQRSLHELDRNAMVAVFLRHVEYYRGILFMTTNRVKTFDEAFLSRIHVALHFQELTKEAKGQVWRAFLAKVGVQIVPAGQIEPGSLGEDLLEKLADRDINGRQIKNATRTASSLARSRNEPLSFVHLVETLDAMDEFTAEFKSMSARNQ</sequence>
<feature type="domain" description="AAA+ ATPase" evidence="2">
    <location>
        <begin position="524"/>
        <end position="653"/>
    </location>
</feature>
<comment type="caution">
    <text evidence="3">The sequence shown here is derived from an EMBL/GenBank/DDBJ whole genome shotgun (WGS) entry which is preliminary data.</text>
</comment>